<dbReference type="Proteomes" id="UP000236286">
    <property type="component" value="Unassembled WGS sequence"/>
</dbReference>
<dbReference type="OrthoDB" id="9800582at2"/>
<dbReference type="GO" id="GO:0046872">
    <property type="term" value="F:metal ion binding"/>
    <property type="evidence" value="ECO:0007669"/>
    <property type="project" value="UniProtKB-KW"/>
</dbReference>
<dbReference type="Pfam" id="PF02146">
    <property type="entry name" value="SIR2"/>
    <property type="match status" value="1"/>
</dbReference>
<organism evidence="6 7">
    <name type="scientific">Methylocella silvestris</name>
    <dbReference type="NCBI Taxonomy" id="199596"/>
    <lineage>
        <taxon>Bacteria</taxon>
        <taxon>Pseudomonadati</taxon>
        <taxon>Pseudomonadota</taxon>
        <taxon>Alphaproteobacteria</taxon>
        <taxon>Hyphomicrobiales</taxon>
        <taxon>Beijerinckiaceae</taxon>
        <taxon>Methylocella</taxon>
    </lineage>
</organism>
<dbReference type="RefSeq" id="WP_102844531.1">
    <property type="nucleotide sequence ID" value="NZ_PDZR01000019.1"/>
</dbReference>
<dbReference type="EMBL" id="PDZR01000019">
    <property type="protein sequence ID" value="PNG25093.1"/>
    <property type="molecule type" value="Genomic_DNA"/>
</dbReference>
<dbReference type="SUPFAM" id="SSF52467">
    <property type="entry name" value="DHS-like NAD/FAD-binding domain"/>
    <property type="match status" value="1"/>
</dbReference>
<evidence type="ECO:0000313" key="7">
    <source>
        <dbReference type="Proteomes" id="UP000236286"/>
    </source>
</evidence>
<dbReference type="PANTHER" id="PTHR11085">
    <property type="entry name" value="NAD-DEPENDENT PROTEIN DEACYLASE SIRTUIN-5, MITOCHONDRIAL-RELATED"/>
    <property type="match status" value="1"/>
</dbReference>
<dbReference type="AlphaFoldDB" id="A0A2J7TEB7"/>
<dbReference type="Gene3D" id="2.20.28.200">
    <property type="match status" value="1"/>
</dbReference>
<feature type="binding site" evidence="4">
    <location>
        <position position="159"/>
    </location>
    <ligand>
        <name>Zn(2+)</name>
        <dbReference type="ChEBI" id="CHEBI:29105"/>
    </ligand>
</feature>
<evidence type="ECO:0000256" key="3">
    <source>
        <dbReference type="ARBA" id="ARBA00023027"/>
    </source>
</evidence>
<comment type="caution">
    <text evidence="6">The sequence shown here is derived from an EMBL/GenBank/DDBJ whole genome shotgun (WGS) entry which is preliminary data.</text>
</comment>
<keyword evidence="2" id="KW-0808">Transferase</keyword>
<keyword evidence="4" id="KW-0862">Zinc</keyword>
<dbReference type="CDD" id="cd01407">
    <property type="entry name" value="SIR2-fam"/>
    <property type="match status" value="1"/>
</dbReference>
<evidence type="ECO:0000313" key="6">
    <source>
        <dbReference type="EMBL" id="PNG25093.1"/>
    </source>
</evidence>
<evidence type="ECO:0000256" key="4">
    <source>
        <dbReference type="PROSITE-ProRule" id="PRU00236"/>
    </source>
</evidence>
<dbReference type="InterPro" id="IPR050134">
    <property type="entry name" value="NAD-dep_sirtuin_deacylases"/>
</dbReference>
<dbReference type="InterPro" id="IPR026590">
    <property type="entry name" value="Ssirtuin_cat_dom"/>
</dbReference>
<name>A0A2J7TEB7_METSI</name>
<reference evidence="6 7" key="1">
    <citation type="submission" date="2017-10" db="EMBL/GenBank/DDBJ databases">
        <title>Genome announcement of Methylocella silvestris TVC from permafrost.</title>
        <authorList>
            <person name="Wang J."/>
            <person name="Geng K."/>
            <person name="Ul-Haque F."/>
            <person name="Crombie A.T."/>
            <person name="Street L.E."/>
            <person name="Wookey P.A."/>
            <person name="Murrell J.C."/>
            <person name="Pratscher J."/>
        </authorList>
    </citation>
    <scope>NUCLEOTIDE SEQUENCE [LARGE SCALE GENOMIC DNA]</scope>
    <source>
        <strain evidence="6 7">TVC</strain>
    </source>
</reference>
<keyword evidence="3" id="KW-0520">NAD</keyword>
<dbReference type="InterPro" id="IPR029035">
    <property type="entry name" value="DHS-like_NAD/FAD-binding_dom"/>
</dbReference>
<dbReference type="Gene3D" id="3.40.50.1220">
    <property type="entry name" value="TPP-binding domain"/>
    <property type="match status" value="1"/>
</dbReference>
<keyword evidence="4" id="KW-0479">Metal-binding</keyword>
<dbReference type="PANTHER" id="PTHR11085:SF4">
    <property type="entry name" value="NAD-DEPENDENT PROTEIN DEACYLASE"/>
    <property type="match status" value="1"/>
</dbReference>
<sequence>MLVTDLQTAQAALGDLIEAAGHIAAFTGAGISTECGVPDFRSKDSPWRRLRPIEFDLFLSDVLMREEAWRRKFALDDLYAHAAPGRGHYALAGLVASGKAGSIITQNIDNLHQASGVPAERIIELHGNGSYASCLSCGARYELLPIRRAFEASGAAPVCAACGGVVKSATISFGQQMPKEALARAYKASVACDLFLAIGSSLVVYPAAAFPLLARERDARLVIINGEETPLDAEADLVLRGDIGDIFQPFAA</sequence>
<accession>A0A2J7TEB7</accession>
<evidence type="ECO:0000256" key="2">
    <source>
        <dbReference type="ARBA" id="ARBA00022679"/>
    </source>
</evidence>
<feature type="domain" description="Deacetylase sirtuin-type" evidence="5">
    <location>
        <begin position="1"/>
        <end position="252"/>
    </location>
</feature>
<evidence type="ECO:0000256" key="1">
    <source>
        <dbReference type="ARBA" id="ARBA00012928"/>
    </source>
</evidence>
<protein>
    <recommendedName>
        <fullName evidence="1">protein acetyllysine N-acetyltransferase</fullName>
        <ecNumber evidence="1">2.3.1.286</ecNumber>
    </recommendedName>
</protein>
<dbReference type="GO" id="GO:0070403">
    <property type="term" value="F:NAD+ binding"/>
    <property type="evidence" value="ECO:0007669"/>
    <property type="project" value="InterPro"/>
</dbReference>
<dbReference type="InterPro" id="IPR003000">
    <property type="entry name" value="Sirtuin"/>
</dbReference>
<dbReference type="PROSITE" id="PS50305">
    <property type="entry name" value="SIRTUIN"/>
    <property type="match status" value="1"/>
</dbReference>
<dbReference type="GO" id="GO:0017136">
    <property type="term" value="F:histone deacetylase activity, NAD-dependent"/>
    <property type="evidence" value="ECO:0007669"/>
    <property type="project" value="TreeGrafter"/>
</dbReference>
<feature type="binding site" evidence="4">
    <location>
        <position position="162"/>
    </location>
    <ligand>
        <name>Zn(2+)</name>
        <dbReference type="ChEBI" id="CHEBI:29105"/>
    </ligand>
</feature>
<gene>
    <name evidence="6" type="ORF">CR492_14875</name>
</gene>
<dbReference type="EC" id="2.3.1.286" evidence="1"/>
<evidence type="ECO:0000259" key="5">
    <source>
        <dbReference type="PROSITE" id="PS50305"/>
    </source>
</evidence>
<proteinExistence type="predicted"/>
<feature type="binding site" evidence="4">
    <location>
        <position position="134"/>
    </location>
    <ligand>
        <name>Zn(2+)</name>
        <dbReference type="ChEBI" id="CHEBI:29105"/>
    </ligand>
</feature>
<feature type="active site" description="Proton acceptor" evidence="4">
    <location>
        <position position="126"/>
    </location>
</feature>
<feature type="binding site" evidence="4">
    <location>
        <position position="137"/>
    </location>
    <ligand>
        <name>Zn(2+)</name>
        <dbReference type="ChEBI" id="CHEBI:29105"/>
    </ligand>
</feature>